<name>A0A399T514_9BACT</name>
<keyword evidence="3" id="KW-1185">Reference proteome</keyword>
<dbReference type="InterPro" id="IPR008969">
    <property type="entry name" value="CarboxyPept-like_regulatory"/>
</dbReference>
<sequence>MIRYPALLFIALLLVLNARAQNNADMIDPMLIELKARLLSTADSSAVPYANIVLHRTHSGTITNNDGYFSLEMLNIDSLEVTSVGYKKTVLKIPSYYTGFETLNFYMEPVLYRVGEVTVEGQSRQLDYFEHGQPTVIPPELRGDAFNEKPPVLAAFFNPVSFWQYHLSKKEKRKRAVREDMAVMRNWEMHSLNYNKEMVIKLTGLNEAYADTFMVWFNGQNVLPYTASEYQVRASIVEYYLLFKIDYGLK</sequence>
<dbReference type="Proteomes" id="UP000265926">
    <property type="component" value="Unassembled WGS sequence"/>
</dbReference>
<feature type="signal peptide" evidence="1">
    <location>
        <begin position="1"/>
        <end position="20"/>
    </location>
</feature>
<dbReference type="EMBL" id="QWGR01000002">
    <property type="protein sequence ID" value="RIJ50199.1"/>
    <property type="molecule type" value="Genomic_DNA"/>
</dbReference>
<accession>A0A399T514</accession>
<keyword evidence="1" id="KW-0732">Signal</keyword>
<evidence type="ECO:0000313" key="3">
    <source>
        <dbReference type="Proteomes" id="UP000265926"/>
    </source>
</evidence>
<comment type="caution">
    <text evidence="2">The sequence shown here is derived from an EMBL/GenBank/DDBJ whole genome shotgun (WGS) entry which is preliminary data.</text>
</comment>
<dbReference type="Pfam" id="PF13715">
    <property type="entry name" value="CarbopepD_reg_2"/>
    <property type="match status" value="1"/>
</dbReference>
<evidence type="ECO:0000313" key="2">
    <source>
        <dbReference type="EMBL" id="RIJ50199.1"/>
    </source>
</evidence>
<organism evidence="2 3">
    <name type="scientific">Maribellus luteus</name>
    <dbReference type="NCBI Taxonomy" id="2305463"/>
    <lineage>
        <taxon>Bacteria</taxon>
        <taxon>Pseudomonadati</taxon>
        <taxon>Bacteroidota</taxon>
        <taxon>Bacteroidia</taxon>
        <taxon>Marinilabiliales</taxon>
        <taxon>Prolixibacteraceae</taxon>
        <taxon>Maribellus</taxon>
    </lineage>
</organism>
<dbReference type="AlphaFoldDB" id="A0A399T514"/>
<proteinExistence type="predicted"/>
<evidence type="ECO:0008006" key="4">
    <source>
        <dbReference type="Google" id="ProtNLM"/>
    </source>
</evidence>
<dbReference type="RefSeq" id="WP_119436885.1">
    <property type="nucleotide sequence ID" value="NZ_QWGR01000002.1"/>
</dbReference>
<gene>
    <name evidence="2" type="ORF">D1614_05500</name>
</gene>
<dbReference type="SUPFAM" id="SSF49464">
    <property type="entry name" value="Carboxypeptidase regulatory domain-like"/>
    <property type="match status" value="1"/>
</dbReference>
<dbReference type="OrthoDB" id="983143at2"/>
<protein>
    <recommendedName>
        <fullName evidence="4">Carboxypeptidase-like regulatory domain-containing protein</fullName>
    </recommendedName>
</protein>
<feature type="chain" id="PRO_5017452038" description="Carboxypeptidase-like regulatory domain-containing protein" evidence="1">
    <location>
        <begin position="21"/>
        <end position="250"/>
    </location>
</feature>
<evidence type="ECO:0000256" key="1">
    <source>
        <dbReference type="SAM" id="SignalP"/>
    </source>
</evidence>
<reference evidence="2 3" key="1">
    <citation type="submission" date="2018-08" db="EMBL/GenBank/DDBJ databases">
        <title>Pallidiluteibacterium maritimus gen. nov., sp. nov., isolated from coastal sediment.</title>
        <authorList>
            <person name="Zhou L.Y."/>
        </authorList>
    </citation>
    <scope>NUCLEOTIDE SEQUENCE [LARGE SCALE GENOMIC DNA]</scope>
    <source>
        <strain evidence="2 3">XSD2</strain>
    </source>
</reference>